<name>A0AAV7RK82_PLEWA</name>
<dbReference type="Proteomes" id="UP001066276">
    <property type="component" value="Chromosome 5"/>
</dbReference>
<proteinExistence type="predicted"/>
<evidence type="ECO:0000256" key="1">
    <source>
        <dbReference type="SAM" id="MobiDB-lite"/>
    </source>
</evidence>
<organism evidence="2 3">
    <name type="scientific">Pleurodeles waltl</name>
    <name type="common">Iberian ribbed newt</name>
    <dbReference type="NCBI Taxonomy" id="8319"/>
    <lineage>
        <taxon>Eukaryota</taxon>
        <taxon>Metazoa</taxon>
        <taxon>Chordata</taxon>
        <taxon>Craniata</taxon>
        <taxon>Vertebrata</taxon>
        <taxon>Euteleostomi</taxon>
        <taxon>Amphibia</taxon>
        <taxon>Batrachia</taxon>
        <taxon>Caudata</taxon>
        <taxon>Salamandroidea</taxon>
        <taxon>Salamandridae</taxon>
        <taxon>Pleurodelinae</taxon>
        <taxon>Pleurodeles</taxon>
    </lineage>
</organism>
<reference evidence="2" key="1">
    <citation type="journal article" date="2022" name="bioRxiv">
        <title>Sequencing and chromosome-scale assembly of the giantPleurodeles waltlgenome.</title>
        <authorList>
            <person name="Brown T."/>
            <person name="Elewa A."/>
            <person name="Iarovenko S."/>
            <person name="Subramanian E."/>
            <person name="Araus A.J."/>
            <person name="Petzold A."/>
            <person name="Susuki M."/>
            <person name="Suzuki K.-i.T."/>
            <person name="Hayashi T."/>
            <person name="Toyoda A."/>
            <person name="Oliveira C."/>
            <person name="Osipova E."/>
            <person name="Leigh N.D."/>
            <person name="Simon A."/>
            <person name="Yun M.H."/>
        </authorList>
    </citation>
    <scope>NUCLEOTIDE SEQUENCE</scope>
    <source>
        <strain evidence="2">20211129_DDA</strain>
        <tissue evidence="2">Liver</tissue>
    </source>
</reference>
<feature type="region of interest" description="Disordered" evidence="1">
    <location>
        <begin position="62"/>
        <end position="84"/>
    </location>
</feature>
<evidence type="ECO:0000313" key="3">
    <source>
        <dbReference type="Proteomes" id="UP001066276"/>
    </source>
</evidence>
<protein>
    <submittedName>
        <fullName evidence="2">Uncharacterized protein</fullName>
    </submittedName>
</protein>
<accession>A0AAV7RK82</accession>
<dbReference type="EMBL" id="JANPWB010000009">
    <property type="protein sequence ID" value="KAJ1152408.1"/>
    <property type="molecule type" value="Genomic_DNA"/>
</dbReference>
<comment type="caution">
    <text evidence="2">The sequence shown here is derived from an EMBL/GenBank/DDBJ whole genome shotgun (WGS) entry which is preliminary data.</text>
</comment>
<sequence length="98" mass="10552">MRRRLQRSILPQGENCQPSISSERAHTPRFIELVRGRRTLLSPVGRAGTAAARLSLLEPLARSGGPRAQQSFPAPVHHGSGRTSLCGTAISKRCLAVS</sequence>
<dbReference type="AlphaFoldDB" id="A0AAV7RK82"/>
<gene>
    <name evidence="2" type="ORF">NDU88_005183</name>
</gene>
<keyword evidence="3" id="KW-1185">Reference proteome</keyword>
<feature type="region of interest" description="Disordered" evidence="1">
    <location>
        <begin position="1"/>
        <end position="23"/>
    </location>
</feature>
<evidence type="ECO:0000313" key="2">
    <source>
        <dbReference type="EMBL" id="KAJ1152408.1"/>
    </source>
</evidence>